<sequence length="384" mass="46106">MKIITLYESYFKQSLTKAQYKTLEMLIWLLTVQKTVRIERLAACFPLPIKYESRRRHIQRFLMLFSFSLPLFWFPIVEQIIQQEFKSKTRLIITLDRTQWKENNVLVIAVIYKKRAIPIYWKLLEKEGSTNLREQQAIIRPILRLFKNYELVFLGDREFHGIELSYWLKIQKLPRKIYFIFRQKQTTHFKKHKGEYHKLADLGVRPGTKIFFSNIYMTKNKGFGRFNLAAYWKRKYNKKTEKEPWFLLTNLEDFEEIIKTYRHRMGIEAMFKDCKTGGYNLEGTKANTHRLTNLILLIAIAYTMSALKGKSIKNNGIQKYISRLDEAKRSSRRHSNFWLGLYGNLWIIAWEFLVDIVQDLISINRSKLPLYRRGLRAMSMLQRL</sequence>
<gene>
    <name evidence="3" type="ORF">NIES267_12200</name>
    <name evidence="4" type="ORF">NIES267_14700</name>
    <name evidence="5" type="ORF">NIES267_65750</name>
    <name evidence="6" type="ORF">NIES267_72200</name>
</gene>
<dbReference type="SUPFAM" id="SSF53098">
    <property type="entry name" value="Ribonuclease H-like"/>
    <property type="match status" value="1"/>
</dbReference>
<dbReference type="GO" id="GO:0003677">
    <property type="term" value="F:DNA binding"/>
    <property type="evidence" value="ECO:0007669"/>
    <property type="project" value="InterPro"/>
</dbReference>
<evidence type="ECO:0000313" key="3">
    <source>
        <dbReference type="EMBL" id="BAY81743.1"/>
    </source>
</evidence>
<dbReference type="Proteomes" id="UP000218418">
    <property type="component" value="Chromosome"/>
</dbReference>
<keyword evidence="7" id="KW-1185">Reference proteome</keyword>
<geneLocation type="plasmid" evidence="7">
    <name>Plasmid1 dna</name>
</geneLocation>
<evidence type="ECO:0000256" key="1">
    <source>
        <dbReference type="SAM" id="Phobius"/>
    </source>
</evidence>
<dbReference type="InterPro" id="IPR002559">
    <property type="entry name" value="Transposase_11"/>
</dbReference>
<evidence type="ECO:0000313" key="6">
    <source>
        <dbReference type="EMBL" id="BAY87696.1"/>
    </source>
</evidence>
<dbReference type="PANTHER" id="PTHR37319">
    <property type="entry name" value="TRANSPOSASE"/>
    <property type="match status" value="1"/>
</dbReference>
<feature type="domain" description="Transposase IS4-like" evidence="2">
    <location>
        <begin position="140"/>
        <end position="304"/>
    </location>
</feature>
<keyword evidence="1" id="KW-1133">Transmembrane helix</keyword>
<evidence type="ECO:0000313" key="4">
    <source>
        <dbReference type="EMBL" id="BAY81992.1"/>
    </source>
</evidence>
<dbReference type="PANTHER" id="PTHR37319:SF1">
    <property type="entry name" value="TRANSPOSASE TN5 DIMERISATION DOMAIN-CONTAINING PROTEIN"/>
    <property type="match status" value="1"/>
</dbReference>
<accession>A0A1Z4LL79</accession>
<dbReference type="EMBL" id="AP018227">
    <property type="protein sequence ID" value="BAY81743.1"/>
    <property type="molecule type" value="Genomic_DNA"/>
</dbReference>
<dbReference type="EMBL" id="AP018227">
    <property type="protein sequence ID" value="BAY87064.1"/>
    <property type="molecule type" value="Genomic_DNA"/>
</dbReference>
<dbReference type="EMBL" id="AP018227">
    <property type="protein sequence ID" value="BAY81992.1"/>
    <property type="molecule type" value="Genomic_DNA"/>
</dbReference>
<evidence type="ECO:0000313" key="7">
    <source>
        <dbReference type="Proteomes" id="UP000218418"/>
    </source>
</evidence>
<dbReference type="OrthoDB" id="468082at2"/>
<organism evidence="4 7">
    <name type="scientific">Calothrix parasitica NIES-267</name>
    <dbReference type="NCBI Taxonomy" id="1973488"/>
    <lineage>
        <taxon>Bacteria</taxon>
        <taxon>Bacillati</taxon>
        <taxon>Cyanobacteriota</taxon>
        <taxon>Cyanophyceae</taxon>
        <taxon>Nostocales</taxon>
        <taxon>Calotrichaceae</taxon>
        <taxon>Calothrix</taxon>
    </lineage>
</organism>
<proteinExistence type="predicted"/>
<name>A0A1Z4LL79_9CYAN</name>
<reference evidence="4 7" key="1">
    <citation type="submission" date="2017-06" db="EMBL/GenBank/DDBJ databases">
        <title>Genome sequencing of cyanobaciteial culture collection at National Institute for Environmental Studies (NIES).</title>
        <authorList>
            <person name="Hirose Y."/>
            <person name="Shimura Y."/>
            <person name="Fujisawa T."/>
            <person name="Nakamura Y."/>
            <person name="Kawachi M."/>
        </authorList>
    </citation>
    <scope>NUCLEOTIDE SEQUENCE [LARGE SCALE GENOMIC DNA]</scope>
    <source>
        <strain evidence="4 7">NIES-267</strain>
        <plasmid evidence="6">plasmid1</plasmid>
        <plasmid evidence="7">Plasmid1 dna</plasmid>
    </source>
</reference>
<dbReference type="GO" id="GO:0004803">
    <property type="term" value="F:transposase activity"/>
    <property type="evidence" value="ECO:0007669"/>
    <property type="project" value="InterPro"/>
</dbReference>
<dbReference type="InterPro" id="IPR047658">
    <property type="entry name" value="IS4-like_transpos"/>
</dbReference>
<keyword evidence="6" id="KW-0614">Plasmid</keyword>
<dbReference type="Proteomes" id="UP000218418">
    <property type="component" value="Plasmid plasmid1"/>
</dbReference>
<dbReference type="InterPro" id="IPR012337">
    <property type="entry name" value="RNaseH-like_sf"/>
</dbReference>
<keyword evidence="1" id="KW-0472">Membrane</keyword>
<evidence type="ECO:0000313" key="5">
    <source>
        <dbReference type="EMBL" id="BAY87064.1"/>
    </source>
</evidence>
<feature type="transmembrane region" description="Helical" evidence="1">
    <location>
        <begin position="61"/>
        <end position="81"/>
    </location>
</feature>
<dbReference type="NCBIfam" id="NF033591">
    <property type="entry name" value="transpos_IS4_2"/>
    <property type="match status" value="1"/>
</dbReference>
<dbReference type="Pfam" id="PF01609">
    <property type="entry name" value="DDE_Tnp_1"/>
    <property type="match status" value="1"/>
</dbReference>
<protein>
    <submittedName>
        <fullName evidence="4">Transposase</fullName>
    </submittedName>
</protein>
<dbReference type="GO" id="GO:0006313">
    <property type="term" value="P:DNA transposition"/>
    <property type="evidence" value="ECO:0007669"/>
    <property type="project" value="InterPro"/>
</dbReference>
<keyword evidence="1" id="KW-0812">Transmembrane</keyword>
<dbReference type="Gene3D" id="3.90.350.10">
    <property type="entry name" value="Transposase Inhibitor Protein From Tn5, Chain A, domain 1"/>
    <property type="match status" value="1"/>
</dbReference>
<dbReference type="InterPro" id="IPR047768">
    <property type="entry name" value="Tn5p-like"/>
</dbReference>
<geneLocation type="plasmid" evidence="6">
    <name>plasmid1</name>
</geneLocation>
<dbReference type="EMBL" id="AP018228">
    <property type="protein sequence ID" value="BAY87696.1"/>
    <property type="molecule type" value="Genomic_DNA"/>
</dbReference>
<evidence type="ECO:0000259" key="2">
    <source>
        <dbReference type="Pfam" id="PF01609"/>
    </source>
</evidence>
<dbReference type="AlphaFoldDB" id="A0A1Z4LL79"/>